<evidence type="ECO:0000313" key="3">
    <source>
        <dbReference type="Proteomes" id="UP000290527"/>
    </source>
</evidence>
<reference evidence="2 3" key="1">
    <citation type="journal article" date="2019" name="Int. J. Syst. Evol. Microbiol.">
        <title>Methanofervidicoccus abyssi gen. nov., sp. nov., a hydrogenotrophic methanogen, isolated from a hydrothermal vent chimney in the Mid-Cayman Spreading Center, the Caribbean Sea.</title>
        <authorList>
            <person name="Sakai S."/>
            <person name="Takaki Y."/>
            <person name="Miyazaki M."/>
            <person name="Ogawara M."/>
            <person name="Yanagawa K."/>
            <person name="Miyazaki J."/>
            <person name="Takai K."/>
        </authorList>
    </citation>
    <scope>NUCLEOTIDE SEQUENCE [LARGE SCALE GENOMIC DNA]</scope>
    <source>
        <strain evidence="2 3">HHB</strain>
    </source>
</reference>
<comment type="caution">
    <text evidence="2">The sequence shown here is derived from an EMBL/GenBank/DDBJ whole genome shotgun (WGS) entry which is preliminary data.</text>
</comment>
<keyword evidence="3" id="KW-1185">Reference proteome</keyword>
<dbReference type="InterPro" id="IPR001455">
    <property type="entry name" value="TusA-like"/>
</dbReference>
<dbReference type="PANTHER" id="PTHR33279:SF18">
    <property type="entry name" value="SULFUR CARRIER PROTEIN MJ0990-RELATED"/>
    <property type="match status" value="1"/>
</dbReference>
<dbReference type="SUPFAM" id="SSF64307">
    <property type="entry name" value="SirA-like"/>
    <property type="match status" value="1"/>
</dbReference>
<dbReference type="PANTHER" id="PTHR33279">
    <property type="entry name" value="SULFUR CARRIER PROTEIN YEDF-RELATED"/>
    <property type="match status" value="1"/>
</dbReference>
<organism evidence="2 3">
    <name type="scientific">Methanofervidicoccus abyssi</name>
    <dbReference type="NCBI Taxonomy" id="2082189"/>
    <lineage>
        <taxon>Archaea</taxon>
        <taxon>Methanobacteriati</taxon>
        <taxon>Methanobacteriota</taxon>
        <taxon>Methanomada group</taxon>
        <taxon>Methanococci</taxon>
        <taxon>Methanococcales</taxon>
        <taxon>Methanofervidicoccus</taxon>
    </lineage>
</organism>
<feature type="domain" description="UPF0033" evidence="1">
    <location>
        <begin position="6"/>
        <end position="30"/>
    </location>
</feature>
<dbReference type="PROSITE" id="PS01148">
    <property type="entry name" value="UPF0033"/>
    <property type="match status" value="1"/>
</dbReference>
<protein>
    <submittedName>
        <fullName evidence="2">tRNA 2-thiouridine synthesizing protein A</fullName>
    </submittedName>
</protein>
<evidence type="ECO:0000259" key="1">
    <source>
        <dbReference type="PROSITE" id="PS01148"/>
    </source>
</evidence>
<dbReference type="Pfam" id="PF01206">
    <property type="entry name" value="TusA"/>
    <property type="match status" value="1"/>
</dbReference>
<dbReference type="Proteomes" id="UP000290527">
    <property type="component" value="Unassembled WGS sequence"/>
</dbReference>
<dbReference type="Gene3D" id="3.30.110.40">
    <property type="entry name" value="TusA-like domain"/>
    <property type="match status" value="1"/>
</dbReference>
<dbReference type="CDD" id="cd00291">
    <property type="entry name" value="SirA_YedF_YeeD"/>
    <property type="match status" value="1"/>
</dbReference>
<dbReference type="InterPro" id="IPR036868">
    <property type="entry name" value="TusA-like_sf"/>
</dbReference>
<proteinExistence type="predicted"/>
<sequence>MEIMELDVRGLICPMPVLKTKKALEELPEGERLTVIGDYKPALENIKRFAETNGYKVVSIEDSGDTFKIVIEK</sequence>
<name>A0A401HR29_9EURY</name>
<evidence type="ECO:0000313" key="2">
    <source>
        <dbReference type="EMBL" id="GBF36652.1"/>
    </source>
</evidence>
<dbReference type="AlphaFoldDB" id="A0A401HR29"/>
<gene>
    <name evidence="2" type="ORF">MHHB_P0882</name>
</gene>
<dbReference type="EMBL" id="BFAX01000004">
    <property type="protein sequence ID" value="GBF36652.1"/>
    <property type="molecule type" value="Genomic_DNA"/>
</dbReference>
<accession>A0A401HR29</accession>